<dbReference type="KEGG" id="hpaz:K756_11120"/>
<dbReference type="EMBL" id="CP005384">
    <property type="protein sequence ID" value="AGO17317.1"/>
    <property type="molecule type" value="Genomic_DNA"/>
</dbReference>
<dbReference type="InterPro" id="IPR024445">
    <property type="entry name" value="Tnp_ISXO2-like"/>
</dbReference>
<accession>A0A806J689</accession>
<dbReference type="PANTHER" id="PTHR47163">
    <property type="entry name" value="DDE_TNP_IS1595 DOMAIN-CONTAINING PROTEIN"/>
    <property type="match status" value="1"/>
</dbReference>
<organism evidence="2 3">
    <name type="scientific">Glaesserella parasuis ZJ0906</name>
    <dbReference type="NCBI Taxonomy" id="1322346"/>
    <lineage>
        <taxon>Bacteria</taxon>
        <taxon>Pseudomonadati</taxon>
        <taxon>Pseudomonadota</taxon>
        <taxon>Gammaproteobacteria</taxon>
        <taxon>Pasteurellales</taxon>
        <taxon>Pasteurellaceae</taxon>
        <taxon>Glaesserella</taxon>
    </lineage>
</organism>
<dbReference type="SMART" id="SM01126">
    <property type="entry name" value="DDE_Tnp_IS1595"/>
    <property type="match status" value="1"/>
</dbReference>
<dbReference type="Proteomes" id="UP000014672">
    <property type="component" value="Chromosome"/>
</dbReference>
<evidence type="ECO:0000313" key="2">
    <source>
        <dbReference type="EMBL" id="AGO17317.1"/>
    </source>
</evidence>
<dbReference type="PANTHER" id="PTHR47163:SF2">
    <property type="entry name" value="SI:DKEY-17M8.2"/>
    <property type="match status" value="1"/>
</dbReference>
<feature type="domain" description="ISXO2-like transposase" evidence="1">
    <location>
        <begin position="31"/>
        <end position="169"/>
    </location>
</feature>
<gene>
    <name evidence="2" type="ORF">K756_11120</name>
</gene>
<evidence type="ECO:0000313" key="3">
    <source>
        <dbReference type="Proteomes" id="UP000014672"/>
    </source>
</evidence>
<dbReference type="InterPro" id="IPR053164">
    <property type="entry name" value="IS1016-like_transposase"/>
</dbReference>
<sequence>MLEINANSAALFYRKIREVICYHLALEVDEVFDGQIELDESYFGGHRKGKRGRGAAGKVAVFGILKRQGKVFTVVVNDTKTTTLMPVISRKIKPDSWVYTDTYRSYDALDVSEFHHERISHSELFTVKQNHINGIENFWSQAKRILRKYNGIDRKSFPLFLKECEFRFNFGTPKEQLKTLRKWCEI</sequence>
<dbReference type="Pfam" id="PF12762">
    <property type="entry name" value="DDE_Tnp_IS1595"/>
    <property type="match status" value="1"/>
</dbReference>
<proteinExistence type="predicted"/>
<dbReference type="NCBIfam" id="NF033547">
    <property type="entry name" value="transpos_IS1595"/>
    <property type="match status" value="1"/>
</dbReference>
<reference evidence="2 3" key="1">
    <citation type="journal article" date="2013" name="PLoS ONE">
        <title>Complete Genome Analysis of a Haemophilus parasuis Serovar 12 Strain from China.</title>
        <authorList>
            <person name="Li Y."/>
            <person name="Kwok A.H."/>
            <person name="Jiang J."/>
            <person name="Zou Y."/>
            <person name="Zheng F."/>
            <person name="Chen P."/>
            <person name="Hou C."/>
            <person name="Leung F.C."/>
            <person name="Jiang P."/>
        </authorList>
    </citation>
    <scope>NUCLEOTIDE SEQUENCE [LARGE SCALE GENOMIC DNA]</scope>
    <source>
        <strain evidence="2 3">ZJ0906</strain>
    </source>
</reference>
<protein>
    <submittedName>
        <fullName evidence="2">IS1016C2 transposase, family IS1595</fullName>
    </submittedName>
</protein>
<name>A0A806J689_GLAPU</name>
<evidence type="ECO:0000259" key="1">
    <source>
        <dbReference type="SMART" id="SM01126"/>
    </source>
</evidence>
<dbReference type="AlphaFoldDB" id="A0A806J689"/>